<evidence type="ECO:0000313" key="3">
    <source>
        <dbReference type="EMBL" id="KAA8649469.1"/>
    </source>
</evidence>
<dbReference type="Gene3D" id="3.60.110.10">
    <property type="entry name" value="Carbon-nitrogen hydrolase"/>
    <property type="match status" value="1"/>
</dbReference>
<dbReference type="GeneID" id="54324842"/>
<name>A0A5M9MXU7_9EURO</name>
<dbReference type="VEuPathDB" id="FungiDB:EYZ11_008092"/>
<protein>
    <recommendedName>
        <fullName evidence="2">CN hydrolase domain-containing protein</fullName>
    </recommendedName>
</protein>
<dbReference type="InterPro" id="IPR050345">
    <property type="entry name" value="Aliph_Amidase/BUP"/>
</dbReference>
<keyword evidence="1" id="KW-0378">Hydrolase</keyword>
<feature type="domain" description="CN hydrolase" evidence="2">
    <location>
        <begin position="27"/>
        <end position="293"/>
    </location>
</feature>
<dbReference type="InterPro" id="IPR003010">
    <property type="entry name" value="C-N_Hydrolase"/>
</dbReference>
<dbReference type="SUPFAM" id="SSF56317">
    <property type="entry name" value="Carbon-nitrogen hydrolase"/>
    <property type="match status" value="1"/>
</dbReference>
<dbReference type="PANTHER" id="PTHR43674:SF16">
    <property type="entry name" value="CARBON-NITROGEN FAMILY, PUTATIVE (AFU_ORTHOLOGUE AFUA_5G02350)-RELATED"/>
    <property type="match status" value="1"/>
</dbReference>
<dbReference type="PROSITE" id="PS50263">
    <property type="entry name" value="CN_HYDROLASE"/>
    <property type="match status" value="1"/>
</dbReference>
<dbReference type="CDD" id="cd07197">
    <property type="entry name" value="nitrilase"/>
    <property type="match status" value="1"/>
</dbReference>
<accession>A0A5M9MXU7</accession>
<dbReference type="Proteomes" id="UP000324241">
    <property type="component" value="Unassembled WGS sequence"/>
</dbReference>
<organism evidence="3 4">
    <name type="scientific">Aspergillus tanneri</name>
    <dbReference type="NCBI Taxonomy" id="1220188"/>
    <lineage>
        <taxon>Eukaryota</taxon>
        <taxon>Fungi</taxon>
        <taxon>Dikarya</taxon>
        <taxon>Ascomycota</taxon>
        <taxon>Pezizomycotina</taxon>
        <taxon>Eurotiomycetes</taxon>
        <taxon>Eurotiomycetidae</taxon>
        <taxon>Eurotiales</taxon>
        <taxon>Aspergillaceae</taxon>
        <taxon>Aspergillus</taxon>
        <taxon>Aspergillus subgen. Circumdati</taxon>
    </lineage>
</organism>
<dbReference type="InterPro" id="IPR036526">
    <property type="entry name" value="C-N_Hydrolase_sf"/>
</dbReference>
<reference evidence="3 4" key="1">
    <citation type="submission" date="2019-08" db="EMBL/GenBank/DDBJ databases">
        <title>The genome sequence of a newly discovered highly antifungal drug resistant Aspergillus species, Aspergillus tanneri NIH 1004.</title>
        <authorList>
            <person name="Mounaud S."/>
            <person name="Singh I."/>
            <person name="Joardar V."/>
            <person name="Pakala S."/>
            <person name="Pakala S."/>
            <person name="Venepally P."/>
            <person name="Chung J.K."/>
            <person name="Losada L."/>
            <person name="Nierman W.C."/>
        </authorList>
    </citation>
    <scope>NUCLEOTIDE SEQUENCE [LARGE SCALE GENOMIC DNA]</scope>
    <source>
        <strain evidence="3 4">NIH1004</strain>
    </source>
</reference>
<evidence type="ECO:0000259" key="2">
    <source>
        <dbReference type="PROSITE" id="PS50263"/>
    </source>
</evidence>
<proteinExistence type="predicted"/>
<dbReference type="Pfam" id="PF00795">
    <property type="entry name" value="CN_hydrolase"/>
    <property type="match status" value="1"/>
</dbReference>
<dbReference type="GO" id="GO:0016811">
    <property type="term" value="F:hydrolase activity, acting on carbon-nitrogen (but not peptide) bonds, in linear amides"/>
    <property type="evidence" value="ECO:0007669"/>
    <property type="project" value="TreeGrafter"/>
</dbReference>
<sequence length="331" mass="36780">MTPIFKIAAIQLYVKVSLVSSRLFTRVNESAVRKLPFNFEHLQPLRPAENFAKAVKFIRDAAAQGCHLAVLPEFHLTNWIPDDPRFVPLCSEWETYLQKYQALAKECNICIVPGSIVQTITDTTPQSPDKLLLENVTYFISNTGEILGSYTKKNLWGPTERKHLRSSGNTPHQVIQTPLGPVGLLVCWDLAFPEAWRELVCQGAKIIIVPTLWTRSGASDAGHRWNPSAESLFLDSILTARTYENTCAVVFANAGGPPGRNYCGLSQITIPYAGPLVRLGTSTEGMAVADLDMAVLEDAEANYSIRADLTQEGWHYSYARRDGKRQSAEKL</sequence>
<dbReference type="EMBL" id="QUQM01000001">
    <property type="protein sequence ID" value="KAA8649469.1"/>
    <property type="molecule type" value="Genomic_DNA"/>
</dbReference>
<dbReference type="PANTHER" id="PTHR43674">
    <property type="entry name" value="NITRILASE C965.09-RELATED"/>
    <property type="match status" value="1"/>
</dbReference>
<evidence type="ECO:0000313" key="4">
    <source>
        <dbReference type="Proteomes" id="UP000324241"/>
    </source>
</evidence>
<dbReference type="OrthoDB" id="412018at2759"/>
<comment type="caution">
    <text evidence="3">The sequence shown here is derived from an EMBL/GenBank/DDBJ whole genome shotgun (WGS) entry which is preliminary data.</text>
</comment>
<evidence type="ECO:0000256" key="1">
    <source>
        <dbReference type="ARBA" id="ARBA00022801"/>
    </source>
</evidence>
<gene>
    <name evidence="3" type="ORF">ATNIH1004_002140</name>
</gene>
<dbReference type="RefSeq" id="XP_033428830.1">
    <property type="nucleotide sequence ID" value="XM_033566835.1"/>
</dbReference>
<dbReference type="AlphaFoldDB" id="A0A5M9MXU7"/>